<dbReference type="AlphaFoldDB" id="A0A4Z2HT96"/>
<gene>
    <name evidence="2" type="ORF">EYF80_020659</name>
</gene>
<evidence type="ECO:0000313" key="3">
    <source>
        <dbReference type="Proteomes" id="UP000314294"/>
    </source>
</evidence>
<feature type="compositionally biased region" description="Basic and acidic residues" evidence="1">
    <location>
        <begin position="57"/>
        <end position="73"/>
    </location>
</feature>
<comment type="caution">
    <text evidence="2">The sequence shown here is derived from an EMBL/GenBank/DDBJ whole genome shotgun (WGS) entry which is preliminary data.</text>
</comment>
<dbReference type="Proteomes" id="UP000314294">
    <property type="component" value="Unassembled WGS sequence"/>
</dbReference>
<organism evidence="2 3">
    <name type="scientific">Liparis tanakae</name>
    <name type="common">Tanaka's snailfish</name>
    <dbReference type="NCBI Taxonomy" id="230148"/>
    <lineage>
        <taxon>Eukaryota</taxon>
        <taxon>Metazoa</taxon>
        <taxon>Chordata</taxon>
        <taxon>Craniata</taxon>
        <taxon>Vertebrata</taxon>
        <taxon>Euteleostomi</taxon>
        <taxon>Actinopterygii</taxon>
        <taxon>Neopterygii</taxon>
        <taxon>Teleostei</taxon>
        <taxon>Neoteleostei</taxon>
        <taxon>Acanthomorphata</taxon>
        <taxon>Eupercaria</taxon>
        <taxon>Perciformes</taxon>
        <taxon>Cottioidei</taxon>
        <taxon>Cottales</taxon>
        <taxon>Liparidae</taxon>
        <taxon>Liparis</taxon>
    </lineage>
</organism>
<protein>
    <submittedName>
        <fullName evidence="2">Uncharacterized protein</fullName>
    </submittedName>
</protein>
<proteinExistence type="predicted"/>
<sequence>MYMRLGISGSALPATIQRDVWNLYLQSSAATMSIRTTYLALLSMPAHLALSGGNMRLSEEPREDKATAEKSDDPANIVPRRAPSPTLVRGSEKLRMVSKKVRPDASQPASKLMLFLNTFGLELDTHTQQILEIWIMVDAY</sequence>
<feature type="region of interest" description="Disordered" evidence="1">
    <location>
        <begin position="53"/>
        <end position="84"/>
    </location>
</feature>
<name>A0A4Z2HT96_9TELE</name>
<keyword evidence="3" id="KW-1185">Reference proteome</keyword>
<evidence type="ECO:0000313" key="2">
    <source>
        <dbReference type="EMBL" id="TNN69076.1"/>
    </source>
</evidence>
<evidence type="ECO:0000256" key="1">
    <source>
        <dbReference type="SAM" id="MobiDB-lite"/>
    </source>
</evidence>
<reference evidence="2 3" key="1">
    <citation type="submission" date="2019-03" db="EMBL/GenBank/DDBJ databases">
        <title>First draft genome of Liparis tanakae, snailfish: a comprehensive survey of snailfish specific genes.</title>
        <authorList>
            <person name="Kim W."/>
            <person name="Song I."/>
            <person name="Jeong J.-H."/>
            <person name="Kim D."/>
            <person name="Kim S."/>
            <person name="Ryu S."/>
            <person name="Song J.Y."/>
            <person name="Lee S.K."/>
        </authorList>
    </citation>
    <scope>NUCLEOTIDE SEQUENCE [LARGE SCALE GENOMIC DNA]</scope>
    <source>
        <tissue evidence="2">Muscle</tissue>
    </source>
</reference>
<dbReference type="EMBL" id="SRLO01000180">
    <property type="protein sequence ID" value="TNN69076.1"/>
    <property type="molecule type" value="Genomic_DNA"/>
</dbReference>
<accession>A0A4Z2HT96</accession>